<dbReference type="Proteomes" id="UP000240572">
    <property type="component" value="Unassembled WGS sequence"/>
</dbReference>
<reference evidence="1 2" key="1">
    <citation type="submission" date="2018-03" db="EMBL/GenBank/DDBJ databases">
        <title>Genomic Encyclopedia of Type Strains, Phase III (KMG-III): the genomes of soil and plant-associated and newly described type strains.</title>
        <authorList>
            <person name="Whitman W."/>
        </authorList>
    </citation>
    <scope>NUCLEOTIDE SEQUENCE [LARGE SCALE GENOMIC DNA]</scope>
    <source>
        <strain evidence="1 2">CGMCC 1.12700</strain>
    </source>
</reference>
<comment type="caution">
    <text evidence="1">The sequence shown here is derived from an EMBL/GenBank/DDBJ whole genome shotgun (WGS) entry which is preliminary data.</text>
</comment>
<evidence type="ECO:0000313" key="2">
    <source>
        <dbReference type="Proteomes" id="UP000240572"/>
    </source>
</evidence>
<keyword evidence="2" id="KW-1185">Reference proteome</keyword>
<proteinExistence type="predicted"/>
<dbReference type="OrthoDB" id="677129at2"/>
<name>A0A2P8D7E1_9BACT</name>
<accession>A0A2P8D7E1</accession>
<dbReference type="RefSeq" id="WP_106522130.1">
    <property type="nucleotide sequence ID" value="NZ_PYGD01000002.1"/>
</dbReference>
<evidence type="ECO:0000313" key="1">
    <source>
        <dbReference type="EMBL" id="PSK93101.1"/>
    </source>
</evidence>
<sequence>MQQTYLYQWLICSWSKYHASRNNDLIHPEDLAKAEEQGLGSFSECVYEDAAYLTLKKITGETIRVKAEGVFRILPAPKFRMGDPVREVARPEVKGTVCEFIWHTKDLDYKYYIVIGGRRKSRRYNPDELVLCPA</sequence>
<dbReference type="AlphaFoldDB" id="A0A2P8D7E1"/>
<gene>
    <name evidence="1" type="ORF">B0I18_10270</name>
</gene>
<organism evidence="1 2">
    <name type="scientific">Taibaiella chishuiensis</name>
    <dbReference type="NCBI Taxonomy" id="1434707"/>
    <lineage>
        <taxon>Bacteria</taxon>
        <taxon>Pseudomonadati</taxon>
        <taxon>Bacteroidota</taxon>
        <taxon>Chitinophagia</taxon>
        <taxon>Chitinophagales</taxon>
        <taxon>Chitinophagaceae</taxon>
        <taxon>Taibaiella</taxon>
    </lineage>
</organism>
<dbReference type="EMBL" id="PYGD01000002">
    <property type="protein sequence ID" value="PSK93101.1"/>
    <property type="molecule type" value="Genomic_DNA"/>
</dbReference>
<protein>
    <submittedName>
        <fullName evidence="1">Uncharacterized protein</fullName>
    </submittedName>
</protein>